<evidence type="ECO:0000313" key="3">
    <source>
        <dbReference type="Proteomes" id="UP000239366"/>
    </source>
</evidence>
<dbReference type="EMBL" id="MQVX01000001">
    <property type="protein sequence ID" value="PQJ16066.1"/>
    <property type="molecule type" value="Genomic_DNA"/>
</dbReference>
<dbReference type="RefSeq" id="WP_105001736.1">
    <property type="nucleotide sequence ID" value="NZ_MQVX01000001.1"/>
</dbReference>
<protein>
    <recommendedName>
        <fullName evidence="4">DUF3109 domain-containing protein</fullName>
    </recommendedName>
</protein>
<name>A0A2S7T9B8_9FLAO</name>
<gene>
    <name evidence="2" type="ORF">BST99_10325</name>
</gene>
<reference evidence="3" key="1">
    <citation type="submission" date="2016-11" db="EMBL/GenBank/DDBJ databases">
        <title>Trade-off between light-utilization and light-protection in marine flavobacteria.</title>
        <authorList>
            <person name="Kumagai Y."/>
            <person name="Yoshizawa S."/>
            <person name="Kogure K."/>
        </authorList>
    </citation>
    <scope>NUCLEOTIDE SEQUENCE [LARGE SCALE GENOMIC DNA]</scope>
    <source>
        <strain evidence="3">SG-18</strain>
    </source>
</reference>
<dbReference type="InterPro" id="IPR021458">
    <property type="entry name" value="Rv0495c"/>
</dbReference>
<evidence type="ECO:0008006" key="4">
    <source>
        <dbReference type="Google" id="ProtNLM"/>
    </source>
</evidence>
<dbReference type="Proteomes" id="UP000239366">
    <property type="component" value="Unassembled WGS sequence"/>
</dbReference>
<proteinExistence type="inferred from homology"/>
<comment type="similarity">
    <text evidence="1">Belongs to the Rv0495c family.</text>
</comment>
<dbReference type="Pfam" id="PF11307">
    <property type="entry name" value="DUF3109"/>
    <property type="match status" value="1"/>
</dbReference>
<evidence type="ECO:0000256" key="1">
    <source>
        <dbReference type="ARBA" id="ARBA00093770"/>
    </source>
</evidence>
<keyword evidence="3" id="KW-1185">Reference proteome</keyword>
<comment type="caution">
    <text evidence="2">The sequence shown here is derived from an EMBL/GenBank/DDBJ whole genome shotgun (WGS) entry which is preliminary data.</text>
</comment>
<accession>A0A2S7T9B8</accession>
<sequence>MIQIDKTLVSEDLIDQAFVCDLSRCKGACCVQGAYGAPLEEEETKKLEEIAEAVRPFLNEKGLKALDEQGPYVKGVDGDWETPLVNGEECAYTIFDEKGTALCGIEKAHQAGAIDWLKPVSCHLYPVRVTQYSSFAAVNYHRWDICDPACQLGDELQMPIYKFVKKALIRRFGEQWYAELEEAAEAFKLKGS</sequence>
<organism evidence="2 3">
    <name type="scientific">Aureicoccus marinus</name>
    <dbReference type="NCBI Taxonomy" id="754435"/>
    <lineage>
        <taxon>Bacteria</taxon>
        <taxon>Pseudomonadati</taxon>
        <taxon>Bacteroidota</taxon>
        <taxon>Flavobacteriia</taxon>
        <taxon>Flavobacteriales</taxon>
        <taxon>Flavobacteriaceae</taxon>
        <taxon>Aureicoccus</taxon>
    </lineage>
</organism>
<evidence type="ECO:0000313" key="2">
    <source>
        <dbReference type="EMBL" id="PQJ16066.1"/>
    </source>
</evidence>
<dbReference type="OrthoDB" id="597501at2"/>
<dbReference type="AlphaFoldDB" id="A0A2S7T9B8"/>